<dbReference type="InterPro" id="IPR013098">
    <property type="entry name" value="Ig_I-set"/>
</dbReference>
<evidence type="ECO:0000259" key="2">
    <source>
        <dbReference type="SMART" id="SM00409"/>
    </source>
</evidence>
<sequence>MASDEDRVPKFVHIDEQYGNKGNDPILFGFEQELKSVTVRYGDSARFEAKIRLISTSSNIQIDRSLLNIEWRLNDIRITSDNDSRYRFDSIQEENLYWMDIRQCEQQDEGVYTIYISYDHDKYHDESSAYLFVDSFITEKEEQPDQISQRGLTAGDSWSSATSLDRFIPPTITQPLLSTYRYRSGDRVQLQVEYFSPTVQCHCTWQVQHIGDAAPQLIQDGSIVNTNYSSTLTIDSITPELQGVYLFQVENVYGQAMTQTYISVDQEDIDDEQQEYQEAFEEAPIEKKHLED</sequence>
<comment type="caution">
    <text evidence="3">The sequence shown here is derived from an EMBL/GenBank/DDBJ whole genome shotgun (WGS) entry which is preliminary data.</text>
</comment>
<dbReference type="PANTHER" id="PTHR47633:SF4">
    <property type="entry name" value="MYOPALLADIN ISOFORM X1"/>
    <property type="match status" value="1"/>
</dbReference>
<name>A0A819GSL0_9BILA</name>
<dbReference type="Gene3D" id="2.60.40.10">
    <property type="entry name" value="Immunoglobulins"/>
    <property type="match status" value="2"/>
</dbReference>
<organism evidence="3 4">
    <name type="scientific">Rotaria sordida</name>
    <dbReference type="NCBI Taxonomy" id="392033"/>
    <lineage>
        <taxon>Eukaryota</taxon>
        <taxon>Metazoa</taxon>
        <taxon>Spiralia</taxon>
        <taxon>Gnathifera</taxon>
        <taxon>Rotifera</taxon>
        <taxon>Eurotatoria</taxon>
        <taxon>Bdelloidea</taxon>
        <taxon>Philodinida</taxon>
        <taxon>Philodinidae</taxon>
        <taxon>Rotaria</taxon>
    </lineage>
</organism>
<feature type="region of interest" description="Disordered" evidence="1">
    <location>
        <begin position="273"/>
        <end position="292"/>
    </location>
</feature>
<feature type="domain" description="Immunoglobulin" evidence="2">
    <location>
        <begin position="34"/>
        <end position="134"/>
    </location>
</feature>
<evidence type="ECO:0000256" key="1">
    <source>
        <dbReference type="SAM" id="MobiDB-lite"/>
    </source>
</evidence>
<dbReference type="PANTHER" id="PTHR47633">
    <property type="entry name" value="IMMUNOGLOBULIN"/>
    <property type="match status" value="1"/>
</dbReference>
<dbReference type="GO" id="GO:0004672">
    <property type="term" value="F:protein kinase activity"/>
    <property type="evidence" value="ECO:0007669"/>
    <property type="project" value="TreeGrafter"/>
</dbReference>
<gene>
    <name evidence="3" type="ORF">JBS370_LOCUS20135</name>
</gene>
<dbReference type="Proteomes" id="UP000663836">
    <property type="component" value="Unassembled WGS sequence"/>
</dbReference>
<dbReference type="AlphaFoldDB" id="A0A819GSL0"/>
<protein>
    <recommendedName>
        <fullName evidence="2">Immunoglobulin domain-containing protein</fullName>
    </recommendedName>
</protein>
<feature type="non-terminal residue" evidence="3">
    <location>
        <position position="1"/>
    </location>
</feature>
<reference evidence="3" key="1">
    <citation type="submission" date="2021-02" db="EMBL/GenBank/DDBJ databases">
        <authorList>
            <person name="Nowell W R."/>
        </authorList>
    </citation>
    <scope>NUCLEOTIDE SEQUENCE</scope>
</reference>
<dbReference type="Pfam" id="PF07679">
    <property type="entry name" value="I-set"/>
    <property type="match status" value="1"/>
</dbReference>
<evidence type="ECO:0000313" key="3">
    <source>
        <dbReference type="EMBL" id="CAF3886553.1"/>
    </source>
</evidence>
<dbReference type="SMART" id="SM00409">
    <property type="entry name" value="IG"/>
    <property type="match status" value="2"/>
</dbReference>
<dbReference type="InterPro" id="IPR003599">
    <property type="entry name" value="Ig_sub"/>
</dbReference>
<dbReference type="SUPFAM" id="SSF48726">
    <property type="entry name" value="Immunoglobulin"/>
    <property type="match status" value="2"/>
</dbReference>
<evidence type="ECO:0000313" key="4">
    <source>
        <dbReference type="Proteomes" id="UP000663836"/>
    </source>
</evidence>
<dbReference type="InterPro" id="IPR013783">
    <property type="entry name" value="Ig-like_fold"/>
</dbReference>
<dbReference type="InterPro" id="IPR036179">
    <property type="entry name" value="Ig-like_dom_sf"/>
</dbReference>
<accession>A0A819GSL0</accession>
<dbReference type="EMBL" id="CAJOBD010002498">
    <property type="protein sequence ID" value="CAF3886553.1"/>
    <property type="molecule type" value="Genomic_DNA"/>
</dbReference>
<feature type="compositionally biased region" description="Acidic residues" evidence="1">
    <location>
        <begin position="273"/>
        <end position="283"/>
    </location>
</feature>
<proteinExistence type="predicted"/>
<feature type="domain" description="Immunoglobulin" evidence="2">
    <location>
        <begin position="177"/>
        <end position="265"/>
    </location>
</feature>